<name>A0A2K5APZ4_9ARCH</name>
<gene>
    <name evidence="2" type="ORF">NCAV_0528</name>
</gene>
<keyword evidence="1" id="KW-0812">Transmembrane</keyword>
<dbReference type="GeneID" id="41594620"/>
<evidence type="ECO:0000256" key="1">
    <source>
        <dbReference type="SAM" id="Phobius"/>
    </source>
</evidence>
<protein>
    <recommendedName>
        <fullName evidence="4">PEFG-CTERM sorting domain-containing protein</fullName>
    </recommendedName>
</protein>
<organism evidence="2 3">
    <name type="scientific">Candidatus Nitrosocaldus cavascurensis</name>
    <dbReference type="NCBI Taxonomy" id="2058097"/>
    <lineage>
        <taxon>Archaea</taxon>
        <taxon>Nitrososphaerota</taxon>
        <taxon>Nitrososphaeria</taxon>
        <taxon>Candidatus Nitrosocaldales</taxon>
        <taxon>Candidatus Nitrosocaldaceae</taxon>
        <taxon>Candidatus Nitrosocaldus</taxon>
    </lineage>
</organism>
<evidence type="ECO:0000313" key="3">
    <source>
        <dbReference type="Proteomes" id="UP000236248"/>
    </source>
</evidence>
<keyword evidence="3" id="KW-1185">Reference proteome</keyword>
<sequence length="382" mass="42715">MWMVGIMLILLFTYTLPHNVYATVVEDKHVHLTSTVIKILGHLEQARENKSNGNDELAIAHAGHPASELFMLIRDDIADADQDLAEKIGSELESLPSNVPNMSSEELKSTVTHIHSLLNNVILNNNILPEEKRSDIRFWATVMLDVLEDAYEEYSEGVEVEGEVSNIIEWQDSIGFTSMMVEDLFPVMLKNRLDVDLSSAIESSLHELIKGMKDKISSERIGSIINSITDKLNGLTLKGEQNAPDIRRVRELLDLALKSYQAGKFEEEEEGEYSEALANYEKAKELVIKAYKENFEPLKSSIDTVDPSLMRDTEAMFYDLIGLIDGAKSVEEVKAKIEQLKDNVSKIMAVGVIPEFPMSVVVTLATITGIGVLMGRFKRLNS</sequence>
<proteinExistence type="predicted"/>
<keyword evidence="1" id="KW-0472">Membrane</keyword>
<reference evidence="3" key="1">
    <citation type="submission" date="2018-01" db="EMBL/GenBank/DDBJ databases">
        <authorList>
            <person name="Kerou L M."/>
        </authorList>
    </citation>
    <scope>NUCLEOTIDE SEQUENCE [LARGE SCALE GENOMIC DNA]</scope>
    <source>
        <strain evidence="3">SCU2</strain>
    </source>
</reference>
<accession>A0A2K5APZ4</accession>
<evidence type="ECO:0008006" key="4">
    <source>
        <dbReference type="Google" id="ProtNLM"/>
    </source>
</evidence>
<dbReference type="RefSeq" id="WP_103287468.1">
    <property type="nucleotide sequence ID" value="NZ_LT981265.1"/>
</dbReference>
<feature type="transmembrane region" description="Helical" evidence="1">
    <location>
        <begin position="356"/>
        <end position="377"/>
    </location>
</feature>
<dbReference type="AlphaFoldDB" id="A0A2K5APZ4"/>
<dbReference type="Proteomes" id="UP000236248">
    <property type="component" value="Chromosome NCAV"/>
</dbReference>
<evidence type="ECO:0000313" key="2">
    <source>
        <dbReference type="EMBL" id="SPC33721.1"/>
    </source>
</evidence>
<keyword evidence="1" id="KW-1133">Transmembrane helix</keyword>
<dbReference type="KEGG" id="ncv:NCAV_0528"/>
<dbReference type="EMBL" id="LT981265">
    <property type="protein sequence ID" value="SPC33721.1"/>
    <property type="molecule type" value="Genomic_DNA"/>
</dbReference>